<dbReference type="OrthoDB" id="88184at2"/>
<feature type="transmembrane region" description="Helical" evidence="6">
    <location>
        <begin position="30"/>
        <end position="47"/>
    </location>
</feature>
<dbReference type="STRING" id="1852522.SAMN06295960_2277"/>
<protein>
    <submittedName>
        <fullName evidence="7">Toxin secretion/phage lysis holin</fullName>
    </submittedName>
</protein>
<reference evidence="7 8" key="1">
    <citation type="submission" date="2017-04" db="EMBL/GenBank/DDBJ databases">
        <authorList>
            <person name="Afonso C.L."/>
            <person name="Miller P.J."/>
            <person name="Scott M.A."/>
            <person name="Spackman E."/>
            <person name="Goraichik I."/>
            <person name="Dimitrov K.M."/>
            <person name="Suarez D.L."/>
            <person name="Swayne D.E."/>
        </authorList>
    </citation>
    <scope>NUCLEOTIDE SEQUENCE [LARGE SCALE GENOMIC DNA]</scope>
    <source>
        <strain evidence="7 8">11</strain>
    </source>
</reference>
<accession>A0A1X7KAH0</accession>
<evidence type="ECO:0000256" key="6">
    <source>
        <dbReference type="SAM" id="Phobius"/>
    </source>
</evidence>
<dbReference type="Proteomes" id="UP000193834">
    <property type="component" value="Unassembled WGS sequence"/>
</dbReference>
<dbReference type="RefSeq" id="WP_085494458.1">
    <property type="nucleotide sequence ID" value="NZ_FXAZ01000002.1"/>
</dbReference>
<dbReference type="AlphaFoldDB" id="A0A1X7KAH0"/>
<dbReference type="GO" id="GO:0016020">
    <property type="term" value="C:membrane"/>
    <property type="evidence" value="ECO:0007669"/>
    <property type="project" value="UniProtKB-SubCell"/>
</dbReference>
<name>A0A1X7KAH0_9BACL</name>
<dbReference type="EMBL" id="FXAZ01000002">
    <property type="protein sequence ID" value="SMG38110.1"/>
    <property type="molecule type" value="Genomic_DNA"/>
</dbReference>
<evidence type="ECO:0000256" key="2">
    <source>
        <dbReference type="ARBA" id="ARBA00022692"/>
    </source>
</evidence>
<organism evidence="7 8">
    <name type="scientific">Paenibacillus aquistagni</name>
    <dbReference type="NCBI Taxonomy" id="1852522"/>
    <lineage>
        <taxon>Bacteria</taxon>
        <taxon>Bacillati</taxon>
        <taxon>Bacillota</taxon>
        <taxon>Bacilli</taxon>
        <taxon>Bacillales</taxon>
        <taxon>Paenibacillaceae</taxon>
        <taxon>Paenibacillus</taxon>
    </lineage>
</organism>
<evidence type="ECO:0000313" key="7">
    <source>
        <dbReference type="EMBL" id="SMG38110.1"/>
    </source>
</evidence>
<keyword evidence="8" id="KW-1185">Reference proteome</keyword>
<evidence type="ECO:0000256" key="4">
    <source>
        <dbReference type="ARBA" id="ARBA00023136"/>
    </source>
</evidence>
<proteinExistence type="inferred from homology"/>
<comment type="similarity">
    <text evidence="5">Belongs to the bacteriophage holin family. Cp-1 holin subfamily.</text>
</comment>
<evidence type="ECO:0000256" key="5">
    <source>
        <dbReference type="ARBA" id="ARBA00023600"/>
    </source>
</evidence>
<dbReference type="InterPro" id="IPR006480">
    <property type="entry name" value="Phage_holin_4_1"/>
</dbReference>
<keyword evidence="2 6" id="KW-0812">Transmembrane</keyword>
<sequence>MKENWISLGVSVIGTIGSMFLGGWDISLRILVFCMIADYVTGVLGAIRTRTLNSEIMFWGGIRKAIIFVVIALAVMLDEYVGDHSPIFRTMAIYFYVGREGISIVENLGVLNVPLPSFVKKILEQLQEKGDGSNGNYPNGQ</sequence>
<feature type="transmembrane region" description="Helical" evidence="6">
    <location>
        <begin position="56"/>
        <end position="77"/>
    </location>
</feature>
<feature type="transmembrane region" description="Helical" evidence="6">
    <location>
        <begin position="5"/>
        <end position="24"/>
    </location>
</feature>
<keyword evidence="4 6" id="KW-0472">Membrane</keyword>
<keyword evidence="3 6" id="KW-1133">Transmembrane helix</keyword>
<evidence type="ECO:0000256" key="1">
    <source>
        <dbReference type="ARBA" id="ARBA00004141"/>
    </source>
</evidence>
<comment type="subcellular location">
    <subcellularLocation>
        <location evidence="1">Membrane</location>
        <topology evidence="1">Multi-pass membrane protein</topology>
    </subcellularLocation>
</comment>
<gene>
    <name evidence="7" type="ORF">SAMN06295960_2277</name>
</gene>
<evidence type="ECO:0000256" key="3">
    <source>
        <dbReference type="ARBA" id="ARBA00022989"/>
    </source>
</evidence>
<dbReference type="NCBIfam" id="TIGR01593">
    <property type="entry name" value="holin_tox_secr"/>
    <property type="match status" value="1"/>
</dbReference>
<dbReference type="Pfam" id="PF05105">
    <property type="entry name" value="Phage_holin_4_1"/>
    <property type="match status" value="1"/>
</dbReference>
<evidence type="ECO:0000313" key="8">
    <source>
        <dbReference type="Proteomes" id="UP000193834"/>
    </source>
</evidence>